<evidence type="ECO:0000256" key="1">
    <source>
        <dbReference type="ARBA" id="ARBA00023067"/>
    </source>
</evidence>
<protein>
    <submittedName>
        <fullName evidence="4">DNA-binding protein HU-beta</fullName>
    </submittedName>
</protein>
<dbReference type="EMBL" id="CADCVP010000169">
    <property type="protein sequence ID" value="CAA9495425.1"/>
    <property type="molecule type" value="Genomic_DNA"/>
</dbReference>
<name>A0A6J4SK11_9ACTN</name>
<evidence type="ECO:0000256" key="3">
    <source>
        <dbReference type="RuleBase" id="RU003939"/>
    </source>
</evidence>
<accession>A0A6J4SK11</accession>
<reference evidence="4" key="1">
    <citation type="submission" date="2020-02" db="EMBL/GenBank/DDBJ databases">
        <authorList>
            <person name="Meier V. D."/>
        </authorList>
    </citation>
    <scope>NUCLEOTIDE SEQUENCE</scope>
    <source>
        <strain evidence="4">AVDCRST_MAG69</strain>
    </source>
</reference>
<dbReference type="GO" id="GO:0003677">
    <property type="term" value="F:DNA binding"/>
    <property type="evidence" value="ECO:0007669"/>
    <property type="project" value="UniProtKB-KW"/>
</dbReference>
<keyword evidence="2 4" id="KW-0238">DNA-binding</keyword>
<dbReference type="GO" id="GO:0030261">
    <property type="term" value="P:chromosome condensation"/>
    <property type="evidence" value="ECO:0007669"/>
    <property type="project" value="UniProtKB-KW"/>
</dbReference>
<dbReference type="PANTHER" id="PTHR33175">
    <property type="entry name" value="DNA-BINDING PROTEIN HU"/>
    <property type="match status" value="1"/>
</dbReference>
<dbReference type="InterPro" id="IPR000119">
    <property type="entry name" value="Hist_DNA-bd"/>
</dbReference>
<dbReference type="PRINTS" id="PR01727">
    <property type="entry name" value="DNABINDINGHU"/>
</dbReference>
<dbReference type="PROSITE" id="PS00045">
    <property type="entry name" value="HISTONE_LIKE"/>
    <property type="match status" value="1"/>
</dbReference>
<dbReference type="InterPro" id="IPR020816">
    <property type="entry name" value="Histone-like_DNA-bd_CS"/>
</dbReference>
<comment type="similarity">
    <text evidence="3">Belongs to the bacterial histone-like protein family.</text>
</comment>
<dbReference type="AlphaFoldDB" id="A0A6J4SK11"/>
<dbReference type="Gene3D" id="4.10.520.10">
    <property type="entry name" value="IHF-like DNA-binding proteins"/>
    <property type="match status" value="1"/>
</dbReference>
<keyword evidence="1" id="KW-0226">DNA condensation</keyword>
<organism evidence="4">
    <name type="scientific">uncultured Solirubrobacteraceae bacterium</name>
    <dbReference type="NCBI Taxonomy" id="1162706"/>
    <lineage>
        <taxon>Bacteria</taxon>
        <taxon>Bacillati</taxon>
        <taxon>Actinomycetota</taxon>
        <taxon>Thermoleophilia</taxon>
        <taxon>Solirubrobacterales</taxon>
        <taxon>Solirubrobacteraceae</taxon>
        <taxon>environmental samples</taxon>
    </lineage>
</organism>
<dbReference type="SMART" id="SM00411">
    <property type="entry name" value="BHL"/>
    <property type="match status" value="1"/>
</dbReference>
<sequence>MTKGEFVERVAAESGLNRKDAGAAVDAVLSSIENALKSGDDVSFTGFGKFHVAERGAREGRNPRTGESMTIAASKVPRFTAGSGLKKAIK</sequence>
<dbReference type="PANTHER" id="PTHR33175:SF3">
    <property type="entry name" value="DNA-BINDING PROTEIN HU-BETA"/>
    <property type="match status" value="1"/>
</dbReference>
<dbReference type="CDD" id="cd13831">
    <property type="entry name" value="HU"/>
    <property type="match status" value="1"/>
</dbReference>
<proteinExistence type="inferred from homology"/>
<dbReference type="Pfam" id="PF00216">
    <property type="entry name" value="Bac_DNA_binding"/>
    <property type="match status" value="1"/>
</dbReference>
<evidence type="ECO:0000313" key="4">
    <source>
        <dbReference type="EMBL" id="CAA9495425.1"/>
    </source>
</evidence>
<evidence type="ECO:0000256" key="2">
    <source>
        <dbReference type="ARBA" id="ARBA00023125"/>
    </source>
</evidence>
<dbReference type="GO" id="GO:0030527">
    <property type="term" value="F:structural constituent of chromatin"/>
    <property type="evidence" value="ECO:0007669"/>
    <property type="project" value="InterPro"/>
</dbReference>
<dbReference type="SUPFAM" id="SSF47729">
    <property type="entry name" value="IHF-like DNA-binding proteins"/>
    <property type="match status" value="1"/>
</dbReference>
<gene>
    <name evidence="4" type="ORF">AVDCRST_MAG69-1585</name>
</gene>
<dbReference type="InterPro" id="IPR010992">
    <property type="entry name" value="IHF-like_DNA-bd_dom_sf"/>
</dbReference>